<sequence>MLDAMGREVGKEVVHVATNLRDNTGGAALDWGMFTHISVIAAIAFTLAPTQARVFVASSDVPPPWGS</sequence>
<comment type="caution">
    <text evidence="1">The sequence shown here is derived from an EMBL/GenBank/DDBJ whole genome shotgun (WGS) entry which is preliminary data.</text>
</comment>
<dbReference type="RefSeq" id="WP_183008293.1">
    <property type="nucleotide sequence ID" value="NZ_JABEQP010000002.1"/>
</dbReference>
<evidence type="ECO:0000313" key="2">
    <source>
        <dbReference type="Proteomes" id="UP000530320"/>
    </source>
</evidence>
<organism evidence="1 2">
    <name type="scientific">Gluconacetobacter dulcium</name>
    <dbReference type="NCBI Taxonomy" id="2729096"/>
    <lineage>
        <taxon>Bacteria</taxon>
        <taxon>Pseudomonadati</taxon>
        <taxon>Pseudomonadota</taxon>
        <taxon>Alphaproteobacteria</taxon>
        <taxon>Acetobacterales</taxon>
        <taxon>Acetobacteraceae</taxon>
        <taxon>Gluconacetobacter</taxon>
    </lineage>
</organism>
<dbReference type="AlphaFoldDB" id="A0A7W4PGM3"/>
<accession>A0A7W4PGM3</accession>
<reference evidence="1 2" key="1">
    <citation type="submission" date="2020-04" db="EMBL/GenBank/DDBJ databases">
        <title>Description of novel Gluconacetobacter.</title>
        <authorList>
            <person name="Sombolestani A."/>
        </authorList>
    </citation>
    <scope>NUCLEOTIDE SEQUENCE [LARGE SCALE GENOMIC DNA]</scope>
    <source>
        <strain evidence="1 2">LMG 22058</strain>
    </source>
</reference>
<proteinExistence type="predicted"/>
<dbReference type="EMBL" id="JABEQP010000002">
    <property type="protein sequence ID" value="MBB2196780.1"/>
    <property type="molecule type" value="Genomic_DNA"/>
</dbReference>
<protein>
    <submittedName>
        <fullName evidence="1">Uncharacterized protein</fullName>
    </submittedName>
</protein>
<name>A0A7W4PGM3_9PROT</name>
<gene>
    <name evidence="1" type="ORF">HLH44_04765</name>
</gene>
<dbReference type="Proteomes" id="UP000530320">
    <property type="component" value="Unassembled WGS sequence"/>
</dbReference>
<evidence type="ECO:0000313" key="1">
    <source>
        <dbReference type="EMBL" id="MBB2196780.1"/>
    </source>
</evidence>